<proteinExistence type="predicted"/>
<evidence type="ECO:0000313" key="2">
    <source>
        <dbReference type="Proteomes" id="UP000034054"/>
    </source>
</evidence>
<dbReference type="AlphaFoldDB" id="A0A0G1ZST6"/>
<sequence length="228" mass="27225">EHEREPDLRPTDKIRVITWQPTQGNRFPGWWRIPRFLATHLLKGVAILKDANYWIPWSHHAKRHRKKFLTSRQYRIEEVDLKIFATAYHFSRALDPLTRRSFVRVLRYHLKRHPEDVHLRVVRRVSDGLLIAGLATIDYGDISQSDHVIAFIHREAQKTSVGVGLIDDWFARCLDRGIKFLLFGILHRSGDPRSWKGYSAFKRQFHLYEIAYPRPVWRIVWRESRPFT</sequence>
<organism evidence="1 2">
    <name type="scientific">Candidatus Uhrbacteria bacterium GW2011_GWA2_52_8d</name>
    <dbReference type="NCBI Taxonomy" id="1618979"/>
    <lineage>
        <taxon>Bacteria</taxon>
        <taxon>Candidatus Uhriibacteriota</taxon>
    </lineage>
</organism>
<accession>A0A0G1ZST6</accession>
<dbReference type="InterPro" id="IPR016181">
    <property type="entry name" value="Acyl_CoA_acyltransferase"/>
</dbReference>
<dbReference type="Proteomes" id="UP000034054">
    <property type="component" value="Unassembled WGS sequence"/>
</dbReference>
<protein>
    <recommendedName>
        <fullName evidence="3">N-acetyltransferase domain-containing protein</fullName>
    </recommendedName>
</protein>
<dbReference type="SUPFAM" id="SSF55729">
    <property type="entry name" value="Acyl-CoA N-acyltransferases (Nat)"/>
    <property type="match status" value="1"/>
</dbReference>
<gene>
    <name evidence="1" type="ORF">UY76_C0059G0010</name>
</gene>
<comment type="caution">
    <text evidence="1">The sequence shown here is derived from an EMBL/GenBank/DDBJ whole genome shotgun (WGS) entry which is preliminary data.</text>
</comment>
<reference evidence="1 2" key="1">
    <citation type="journal article" date="2015" name="Nature">
        <title>rRNA introns, odd ribosomes, and small enigmatic genomes across a large radiation of phyla.</title>
        <authorList>
            <person name="Brown C.T."/>
            <person name="Hug L.A."/>
            <person name="Thomas B.C."/>
            <person name="Sharon I."/>
            <person name="Castelle C.J."/>
            <person name="Singh A."/>
            <person name="Wilkins M.J."/>
            <person name="Williams K.H."/>
            <person name="Banfield J.F."/>
        </authorList>
    </citation>
    <scope>NUCLEOTIDE SEQUENCE [LARGE SCALE GENOMIC DNA]</scope>
</reference>
<name>A0A0G1ZST6_9BACT</name>
<evidence type="ECO:0008006" key="3">
    <source>
        <dbReference type="Google" id="ProtNLM"/>
    </source>
</evidence>
<dbReference type="EMBL" id="LCRH01000059">
    <property type="protein sequence ID" value="KKW31377.1"/>
    <property type="molecule type" value="Genomic_DNA"/>
</dbReference>
<evidence type="ECO:0000313" key="1">
    <source>
        <dbReference type="EMBL" id="KKW31377.1"/>
    </source>
</evidence>
<feature type="non-terminal residue" evidence="1">
    <location>
        <position position="1"/>
    </location>
</feature>